<dbReference type="Proteomes" id="UP000198346">
    <property type="component" value="Unassembled WGS sequence"/>
</dbReference>
<feature type="domain" description="DUF374" evidence="1">
    <location>
        <begin position="74"/>
        <end position="147"/>
    </location>
</feature>
<evidence type="ECO:0000313" key="2">
    <source>
        <dbReference type="EMBL" id="SNT73177.1"/>
    </source>
</evidence>
<accession>A0A239PU04</accession>
<name>A0A239PU04_9PROT</name>
<organism evidence="2 3">
    <name type="scientific">Amphiplicatus metriothermophilus</name>
    <dbReference type="NCBI Taxonomy" id="1519374"/>
    <lineage>
        <taxon>Bacteria</taxon>
        <taxon>Pseudomonadati</taxon>
        <taxon>Pseudomonadota</taxon>
        <taxon>Alphaproteobacteria</taxon>
        <taxon>Parvularculales</taxon>
        <taxon>Parvularculaceae</taxon>
        <taxon>Amphiplicatus</taxon>
    </lineage>
</organism>
<dbReference type="RefSeq" id="WP_143265968.1">
    <property type="nucleotide sequence ID" value="NZ_FZQA01000003.1"/>
</dbReference>
<sequence>MPLRRLSRAILRSRFAARLGAALAAGYIRLVHRASRWEFLGREHVEALNARREGFILAFWHNRLLMTPVVRRQTPKRVFMLISRHRDAQIMAEAARPFGVEFICGSTANPKKPDKNKGGAAALAQMIAALKDGAVVGVTPDGPRGPAEQVQAGVIRLAHYAGAPILPGAWSTSRGRFLNTWDRFFLPAPFSRGYFVAGAPIDPPTDGSPEAIETRRRALEEALKEATRLADAAAGRARGADRIG</sequence>
<evidence type="ECO:0000313" key="3">
    <source>
        <dbReference type="Proteomes" id="UP000198346"/>
    </source>
</evidence>
<dbReference type="InterPro" id="IPR007172">
    <property type="entry name" value="DUF374"/>
</dbReference>
<reference evidence="2 3" key="1">
    <citation type="submission" date="2017-07" db="EMBL/GenBank/DDBJ databases">
        <authorList>
            <person name="Sun Z.S."/>
            <person name="Albrecht U."/>
            <person name="Echele G."/>
            <person name="Lee C.C."/>
        </authorList>
    </citation>
    <scope>NUCLEOTIDE SEQUENCE [LARGE SCALE GENOMIC DNA]</scope>
    <source>
        <strain evidence="2 3">CGMCC 1.12710</strain>
    </source>
</reference>
<proteinExistence type="predicted"/>
<keyword evidence="3" id="KW-1185">Reference proteome</keyword>
<gene>
    <name evidence="2" type="ORF">SAMN06297382_1574</name>
</gene>
<dbReference type="EMBL" id="FZQA01000003">
    <property type="protein sequence ID" value="SNT73177.1"/>
    <property type="molecule type" value="Genomic_DNA"/>
</dbReference>
<dbReference type="Pfam" id="PF04028">
    <property type="entry name" value="DUF374"/>
    <property type="match status" value="1"/>
</dbReference>
<dbReference type="CDD" id="cd07983">
    <property type="entry name" value="LPLAT_DUF374-like"/>
    <property type="match status" value="1"/>
</dbReference>
<dbReference type="AlphaFoldDB" id="A0A239PU04"/>
<protein>
    <recommendedName>
        <fullName evidence="1">DUF374 domain-containing protein</fullName>
    </recommendedName>
</protein>
<dbReference type="SUPFAM" id="SSF69593">
    <property type="entry name" value="Glycerol-3-phosphate (1)-acyltransferase"/>
    <property type="match status" value="1"/>
</dbReference>
<evidence type="ECO:0000259" key="1">
    <source>
        <dbReference type="Pfam" id="PF04028"/>
    </source>
</evidence>
<dbReference type="OrthoDB" id="9810508at2"/>